<dbReference type="Gene3D" id="3.40.50.2300">
    <property type="match status" value="1"/>
</dbReference>
<dbReference type="SMART" id="SM00448">
    <property type="entry name" value="REC"/>
    <property type="match status" value="1"/>
</dbReference>
<dbReference type="EMBL" id="CP013344">
    <property type="protein sequence ID" value="AMU89083.1"/>
    <property type="molecule type" value="Genomic_DNA"/>
</dbReference>
<keyword evidence="4" id="KW-1185">Reference proteome</keyword>
<dbReference type="KEGG" id="smaz:LH19_11295"/>
<feature type="domain" description="Response regulatory" evidence="2">
    <location>
        <begin position="4"/>
        <end position="115"/>
    </location>
</feature>
<evidence type="ECO:0000313" key="3">
    <source>
        <dbReference type="EMBL" id="AMU89083.1"/>
    </source>
</evidence>
<name>A0AAC8YZC6_SPHMC</name>
<dbReference type="GO" id="GO:0000160">
    <property type="term" value="P:phosphorelay signal transduction system"/>
    <property type="evidence" value="ECO:0007669"/>
    <property type="project" value="InterPro"/>
</dbReference>
<evidence type="ECO:0000256" key="1">
    <source>
        <dbReference type="PROSITE-ProRule" id="PRU00169"/>
    </source>
</evidence>
<keyword evidence="1" id="KW-0597">Phosphoprotein</keyword>
<dbReference type="RefSeq" id="WP_054727899.1">
    <property type="nucleotide sequence ID" value="NZ_CP009429.1"/>
</dbReference>
<dbReference type="InterPro" id="IPR001789">
    <property type="entry name" value="Sig_transdc_resp-reg_receiver"/>
</dbReference>
<sequence>MSRRILIVEDDPLVAMMLEDALGALGHDIVGDAGDIATALGHIAAGGFDAAIVDVYLETGLPCDAVAEALAARSIPFLVATGGFVGQPGPCWNDRPILAKPFTLDSLEAALSGLAQT</sequence>
<dbReference type="AlphaFoldDB" id="A0AAC8YZC6"/>
<dbReference type="InterPro" id="IPR011006">
    <property type="entry name" value="CheY-like_superfamily"/>
</dbReference>
<gene>
    <name evidence="3" type="ORF">ATM17_08540</name>
</gene>
<reference evidence="4" key="1">
    <citation type="submission" date="2015-11" db="EMBL/GenBank/DDBJ databases">
        <title>Complete genome sequence of a polyethylene-glycol degrader Sphingopyxis macrogoltabida 203N (NBRC 111659).</title>
        <authorList>
            <person name="Yoshiyuki O."/>
            <person name="Shouta N."/>
            <person name="Nagata Y."/>
            <person name="Numata M."/>
            <person name="Tsuchikane K."/>
            <person name="Hosoyama A."/>
            <person name="Yamazoe A."/>
            <person name="Tsuda M."/>
            <person name="Fujita N."/>
            <person name="Kawai F."/>
        </authorList>
    </citation>
    <scope>NUCLEOTIDE SEQUENCE [LARGE SCALE GENOMIC DNA]</scope>
    <source>
        <strain evidence="4">203N</strain>
    </source>
</reference>
<dbReference type="Proteomes" id="UP000076088">
    <property type="component" value="Chromosome"/>
</dbReference>
<reference evidence="3 4" key="2">
    <citation type="journal article" date="2016" name="Genome Announc.">
        <title>Complete Genome Sequence of Sphingopyxis macrogoltabida Strain 203N (NBRC 111659), a Polyethylene Glycol Degrader.</title>
        <authorList>
            <person name="Ohtsubo Y."/>
            <person name="Nonoyama S."/>
            <person name="Nagata Y."/>
            <person name="Numata M."/>
            <person name="Tsuchikane K."/>
            <person name="Hosoyama A."/>
            <person name="Yamazoe A."/>
            <person name="Tsuda M."/>
            <person name="Fujita N."/>
            <person name="Kawai F."/>
        </authorList>
    </citation>
    <scope>NUCLEOTIDE SEQUENCE [LARGE SCALE GENOMIC DNA]</scope>
    <source>
        <strain evidence="3 4">203N</strain>
    </source>
</reference>
<organism evidence="3 4">
    <name type="scientific">Sphingopyxis macrogoltabida</name>
    <name type="common">Sphingomonas macrogoltabidus</name>
    <dbReference type="NCBI Taxonomy" id="33050"/>
    <lineage>
        <taxon>Bacteria</taxon>
        <taxon>Pseudomonadati</taxon>
        <taxon>Pseudomonadota</taxon>
        <taxon>Alphaproteobacteria</taxon>
        <taxon>Sphingomonadales</taxon>
        <taxon>Sphingomonadaceae</taxon>
        <taxon>Sphingopyxis</taxon>
    </lineage>
</organism>
<evidence type="ECO:0000313" key="4">
    <source>
        <dbReference type="Proteomes" id="UP000076088"/>
    </source>
</evidence>
<protein>
    <recommendedName>
        <fullName evidence="2">Response regulatory domain-containing protein</fullName>
    </recommendedName>
</protein>
<proteinExistence type="predicted"/>
<feature type="modified residue" description="4-aspartylphosphate" evidence="1">
    <location>
        <position position="54"/>
    </location>
</feature>
<dbReference type="SUPFAM" id="SSF52172">
    <property type="entry name" value="CheY-like"/>
    <property type="match status" value="1"/>
</dbReference>
<accession>A0AAC8YZC6</accession>
<dbReference type="PROSITE" id="PS50110">
    <property type="entry name" value="RESPONSE_REGULATORY"/>
    <property type="match status" value="1"/>
</dbReference>
<evidence type="ECO:0000259" key="2">
    <source>
        <dbReference type="PROSITE" id="PS50110"/>
    </source>
</evidence>